<dbReference type="PANTHER" id="PTHR30043:SF1">
    <property type="entry name" value="ABC TRANSPORT SYSTEM PERMEASE PROTEIN P69"/>
    <property type="match status" value="1"/>
</dbReference>
<keyword evidence="7" id="KW-0406">Ion transport</keyword>
<dbReference type="InterPro" id="IPR000515">
    <property type="entry name" value="MetI-like"/>
</dbReference>
<dbReference type="InterPro" id="IPR005769">
    <property type="entry name" value="PhnE/PtxC"/>
</dbReference>
<dbReference type="PANTHER" id="PTHR30043">
    <property type="entry name" value="PHOSPHONATES TRANSPORT SYSTEM PERMEASE PROTEIN"/>
    <property type="match status" value="1"/>
</dbReference>
<name>A0A4Q9WDL9_STALU</name>
<evidence type="ECO:0000256" key="2">
    <source>
        <dbReference type="ARBA" id="ARBA00022448"/>
    </source>
</evidence>
<accession>A0A4Q9WDL9</accession>
<proteinExistence type="inferred from homology"/>
<dbReference type="CDD" id="cd06261">
    <property type="entry name" value="TM_PBP2"/>
    <property type="match status" value="1"/>
</dbReference>
<protein>
    <submittedName>
        <fullName evidence="11">Phosphonate ABC transporter, permease protein PhnE</fullName>
    </submittedName>
</protein>
<comment type="caution">
    <text evidence="11">The sequence shown here is derived from an EMBL/GenBank/DDBJ whole genome shotgun (WGS) entry which is preliminary data.</text>
</comment>
<dbReference type="AlphaFoldDB" id="A0A4Q9WDL9"/>
<dbReference type="EMBL" id="SCHB01000001">
    <property type="protein sequence ID" value="TBW73521.1"/>
    <property type="molecule type" value="Genomic_DNA"/>
</dbReference>
<evidence type="ECO:0000256" key="4">
    <source>
        <dbReference type="ARBA" id="ARBA00022596"/>
    </source>
</evidence>
<dbReference type="GO" id="GO:0015675">
    <property type="term" value="P:nickel cation transport"/>
    <property type="evidence" value="ECO:0007669"/>
    <property type="project" value="UniProtKB-KW"/>
</dbReference>
<feature type="transmembrane region" description="Helical" evidence="9">
    <location>
        <begin position="212"/>
        <end position="230"/>
    </location>
</feature>
<dbReference type="SUPFAM" id="SSF161098">
    <property type="entry name" value="MetI-like"/>
    <property type="match status" value="1"/>
</dbReference>
<keyword evidence="8 9" id="KW-0472">Membrane</keyword>
<evidence type="ECO:0000313" key="11">
    <source>
        <dbReference type="EMBL" id="TBW73521.1"/>
    </source>
</evidence>
<keyword evidence="6 9" id="KW-1133">Transmembrane helix</keyword>
<evidence type="ECO:0000256" key="9">
    <source>
        <dbReference type="RuleBase" id="RU363032"/>
    </source>
</evidence>
<evidence type="ECO:0000256" key="6">
    <source>
        <dbReference type="ARBA" id="ARBA00022989"/>
    </source>
</evidence>
<reference evidence="11 12" key="1">
    <citation type="journal article" date="2019" name="Sci. Transl. Med.">
        <title>Quorum sensing between bacterial species on the skin protects against epidermal injury in atopic dermatitis.</title>
        <authorList>
            <person name="Williams M.R."/>
        </authorList>
    </citation>
    <scope>NUCLEOTIDE SEQUENCE [LARGE SCALE GENOMIC DNA]</scope>
    <source>
        <strain evidence="11 12">E7</strain>
    </source>
</reference>
<evidence type="ECO:0000256" key="5">
    <source>
        <dbReference type="ARBA" id="ARBA00022692"/>
    </source>
</evidence>
<dbReference type="Proteomes" id="UP000293637">
    <property type="component" value="Unassembled WGS sequence"/>
</dbReference>
<keyword evidence="2 9" id="KW-0813">Transport</keyword>
<feature type="transmembrane region" description="Helical" evidence="9">
    <location>
        <begin position="21"/>
        <end position="43"/>
    </location>
</feature>
<keyword evidence="5 9" id="KW-0812">Transmembrane</keyword>
<keyword evidence="4" id="KW-0533">Nickel</keyword>
<dbReference type="GO" id="GO:0005886">
    <property type="term" value="C:plasma membrane"/>
    <property type="evidence" value="ECO:0007669"/>
    <property type="project" value="UniProtKB-SubCell"/>
</dbReference>
<evidence type="ECO:0000256" key="1">
    <source>
        <dbReference type="ARBA" id="ARBA00004651"/>
    </source>
</evidence>
<keyword evidence="3" id="KW-1003">Cell membrane</keyword>
<gene>
    <name evidence="11" type="primary">phnE</name>
    <name evidence="11" type="ORF">EQ812_01580</name>
</gene>
<feature type="domain" description="ABC transmembrane type-1" evidence="10">
    <location>
        <begin position="77"/>
        <end position="260"/>
    </location>
</feature>
<feature type="transmembrane region" description="Helical" evidence="9">
    <location>
        <begin position="118"/>
        <end position="141"/>
    </location>
</feature>
<dbReference type="InterPro" id="IPR035906">
    <property type="entry name" value="MetI-like_sf"/>
</dbReference>
<evidence type="ECO:0000256" key="7">
    <source>
        <dbReference type="ARBA" id="ARBA00023112"/>
    </source>
</evidence>
<dbReference type="Pfam" id="PF00528">
    <property type="entry name" value="BPD_transp_1"/>
    <property type="match status" value="1"/>
</dbReference>
<evidence type="ECO:0000256" key="3">
    <source>
        <dbReference type="ARBA" id="ARBA00022475"/>
    </source>
</evidence>
<feature type="transmembrane region" description="Helical" evidence="9">
    <location>
        <begin position="147"/>
        <end position="166"/>
    </location>
</feature>
<comment type="similarity">
    <text evidence="9">Belongs to the binding-protein-dependent transport system permease family.</text>
</comment>
<dbReference type="Gene3D" id="1.10.3720.10">
    <property type="entry name" value="MetI-like"/>
    <property type="match status" value="1"/>
</dbReference>
<feature type="transmembrane region" description="Helical" evidence="9">
    <location>
        <begin position="187"/>
        <end position="206"/>
    </location>
</feature>
<dbReference type="GeneID" id="58091235"/>
<organism evidence="11 12">
    <name type="scientific">Staphylococcus lugdunensis</name>
    <dbReference type="NCBI Taxonomy" id="28035"/>
    <lineage>
        <taxon>Bacteria</taxon>
        <taxon>Bacillati</taxon>
        <taxon>Bacillota</taxon>
        <taxon>Bacilli</taxon>
        <taxon>Bacillales</taxon>
        <taxon>Staphylococcaceae</taxon>
        <taxon>Staphylococcus</taxon>
    </lineage>
</organism>
<feature type="transmembrane region" description="Helical" evidence="9">
    <location>
        <begin position="242"/>
        <end position="260"/>
    </location>
</feature>
<comment type="subcellular location">
    <subcellularLocation>
        <location evidence="1 9">Cell membrane</location>
        <topology evidence="1 9">Multi-pass membrane protein</topology>
    </subcellularLocation>
</comment>
<evidence type="ECO:0000313" key="12">
    <source>
        <dbReference type="Proteomes" id="UP000293637"/>
    </source>
</evidence>
<evidence type="ECO:0000256" key="8">
    <source>
        <dbReference type="ARBA" id="ARBA00023136"/>
    </source>
</evidence>
<feature type="transmembrane region" description="Helical" evidence="9">
    <location>
        <begin position="84"/>
        <end position="106"/>
    </location>
</feature>
<dbReference type="RefSeq" id="WP_002492572.1">
    <property type="nucleotide sequence ID" value="NZ_AP021848.1"/>
</dbReference>
<dbReference type="PROSITE" id="PS50928">
    <property type="entry name" value="ABC_TM1"/>
    <property type="match status" value="1"/>
</dbReference>
<evidence type="ECO:0000259" key="10">
    <source>
        <dbReference type="PROSITE" id="PS50928"/>
    </source>
</evidence>
<keyword evidence="7" id="KW-0921">Nickel transport</keyword>
<dbReference type="GO" id="GO:0015416">
    <property type="term" value="F:ABC-type phosphonate transporter activity"/>
    <property type="evidence" value="ECO:0007669"/>
    <property type="project" value="InterPro"/>
</dbReference>
<dbReference type="NCBIfam" id="TIGR01097">
    <property type="entry name" value="PhnE"/>
    <property type="match status" value="1"/>
</dbReference>
<sequence length="268" mass="29556">MTSPATSTNKYDKYLNKKLSLKTSFSILIVAILVIWSFVYTGFSFSDLMVGVPQIGDFFKQMFPPEWSYLKAIWQPMLDTIRMAIVGTFLGAIVSVPIALICASNIIRTKWITIPARFILNIVRTIPDLLLAAIFVAVFGIGQIPGVLALFILTICVIAKLLYEAIETIEPGPMEAMTAVGANKTKWIVFGVVPQIISTYFSYVLFAFEINIRASAVLGLVGAGGIGLFYDSTLGLFQYPRTAMIILFTLVIVVIIDYVSSKVREQLA</sequence>